<accession>A0A1H1VT40</accession>
<evidence type="ECO:0000313" key="3">
    <source>
        <dbReference type="Proteomes" id="UP000198983"/>
    </source>
</evidence>
<protein>
    <submittedName>
        <fullName evidence="2">Uncharacterized protein</fullName>
    </submittedName>
</protein>
<dbReference type="STRING" id="117157.SAMN04489717_4204"/>
<dbReference type="InterPro" id="IPR039708">
    <property type="entry name" value="MT1774/Rv1733c-like"/>
</dbReference>
<dbReference type="OrthoDB" id="5190576at2"/>
<reference evidence="2 3" key="1">
    <citation type="submission" date="2016-10" db="EMBL/GenBank/DDBJ databases">
        <authorList>
            <person name="de Groot N.N."/>
        </authorList>
    </citation>
    <scope>NUCLEOTIDE SEQUENCE [LARGE SCALE GENOMIC DNA]</scope>
    <source>
        <strain evidence="2 3">DSM 22024</strain>
    </source>
</reference>
<evidence type="ECO:0000256" key="1">
    <source>
        <dbReference type="SAM" id="Phobius"/>
    </source>
</evidence>
<keyword evidence="1" id="KW-1133">Transmembrane helix</keyword>
<sequence length="203" mass="21735">MARGRLRRWTVLAIRRLGWSRSPLCRPSDRVEGLLIAATLVAALVAIPVAIGMGRGAYAEGAARAAAQQAAGHWGTARLLESAPGSADPGQDAPNPVTTYARARWQGPNGSWSEGDVPVRAGTDAGSTVRVWVDAAGQVTRPPLTPSQLSDKGVATAITALMGLELGIVVCSLLARWSLDRRRLAAWGQEWERVAPRWSRKYH</sequence>
<dbReference type="Proteomes" id="UP000198983">
    <property type="component" value="Chromosome I"/>
</dbReference>
<dbReference type="AlphaFoldDB" id="A0A1H1VT40"/>
<organism evidence="2 3">
    <name type="scientific">Actinopolymorpha singaporensis</name>
    <dbReference type="NCBI Taxonomy" id="117157"/>
    <lineage>
        <taxon>Bacteria</taxon>
        <taxon>Bacillati</taxon>
        <taxon>Actinomycetota</taxon>
        <taxon>Actinomycetes</taxon>
        <taxon>Propionibacteriales</taxon>
        <taxon>Actinopolymorphaceae</taxon>
        <taxon>Actinopolymorpha</taxon>
    </lineage>
</organism>
<keyword evidence="3" id="KW-1185">Reference proteome</keyword>
<dbReference type="PANTHER" id="PTHR42305">
    <property type="entry name" value="MEMBRANE PROTEIN RV1733C-RELATED"/>
    <property type="match status" value="1"/>
</dbReference>
<feature type="transmembrane region" description="Helical" evidence="1">
    <location>
        <begin position="154"/>
        <end position="175"/>
    </location>
</feature>
<gene>
    <name evidence="2" type="ORF">SAMN04489717_4204</name>
</gene>
<feature type="transmembrane region" description="Helical" evidence="1">
    <location>
        <begin position="31"/>
        <end position="51"/>
    </location>
</feature>
<dbReference type="RefSeq" id="WP_157728726.1">
    <property type="nucleotide sequence ID" value="NZ_LT629732.1"/>
</dbReference>
<keyword evidence="1" id="KW-0812">Transmembrane</keyword>
<dbReference type="PANTHER" id="PTHR42305:SF1">
    <property type="entry name" value="MEMBRANE PROTEIN RV1733C-RELATED"/>
    <property type="match status" value="1"/>
</dbReference>
<name>A0A1H1VT40_9ACTN</name>
<dbReference type="EMBL" id="LT629732">
    <property type="protein sequence ID" value="SDS88128.1"/>
    <property type="molecule type" value="Genomic_DNA"/>
</dbReference>
<evidence type="ECO:0000313" key="2">
    <source>
        <dbReference type="EMBL" id="SDS88128.1"/>
    </source>
</evidence>
<proteinExistence type="predicted"/>
<keyword evidence="1" id="KW-0472">Membrane</keyword>